<evidence type="ECO:0000256" key="1">
    <source>
        <dbReference type="ARBA" id="ARBA00004123"/>
    </source>
</evidence>
<feature type="region of interest" description="Disordered" evidence="8">
    <location>
        <begin position="272"/>
        <end position="292"/>
    </location>
</feature>
<dbReference type="PANTHER" id="PTHR24391:SF18">
    <property type="entry name" value="EG:115C2.6 PROTEIN"/>
    <property type="match status" value="1"/>
</dbReference>
<keyword evidence="6" id="KW-0238">DNA-binding</keyword>
<dbReference type="GO" id="GO:0003677">
    <property type="term" value="F:DNA binding"/>
    <property type="evidence" value="ECO:0007669"/>
    <property type="project" value="UniProtKB-KW"/>
</dbReference>
<evidence type="ECO:0000313" key="11">
    <source>
        <dbReference type="Proteomes" id="UP000007241"/>
    </source>
</evidence>
<feature type="region of interest" description="Disordered" evidence="8">
    <location>
        <begin position="158"/>
        <end position="209"/>
    </location>
</feature>
<accession>F4P2B4</accession>
<evidence type="ECO:0000313" key="10">
    <source>
        <dbReference type="EMBL" id="EGF81084.1"/>
    </source>
</evidence>
<keyword evidence="3" id="KW-0677">Repeat</keyword>
<feature type="region of interest" description="Disordered" evidence="8">
    <location>
        <begin position="21"/>
        <end position="94"/>
    </location>
</feature>
<dbReference type="RefSeq" id="XP_006678810.1">
    <property type="nucleotide sequence ID" value="XM_006678747.1"/>
</dbReference>
<evidence type="ECO:0000256" key="9">
    <source>
        <dbReference type="SAM" id="SignalP"/>
    </source>
</evidence>
<evidence type="ECO:0000256" key="7">
    <source>
        <dbReference type="ARBA" id="ARBA00023242"/>
    </source>
</evidence>
<dbReference type="GO" id="GO:0006355">
    <property type="term" value="P:regulation of DNA-templated transcription"/>
    <property type="evidence" value="ECO:0007669"/>
    <property type="project" value="UniProtKB-ARBA"/>
</dbReference>
<dbReference type="AlphaFoldDB" id="F4P2B4"/>
<feature type="compositionally biased region" description="Polar residues" evidence="8">
    <location>
        <begin position="23"/>
        <end position="53"/>
    </location>
</feature>
<keyword evidence="5" id="KW-0862">Zinc</keyword>
<keyword evidence="2" id="KW-0479">Metal-binding</keyword>
<dbReference type="Proteomes" id="UP000007241">
    <property type="component" value="Unassembled WGS sequence"/>
</dbReference>
<dbReference type="GO" id="GO:0005634">
    <property type="term" value="C:nucleus"/>
    <property type="evidence" value="ECO:0007669"/>
    <property type="project" value="UniProtKB-SubCell"/>
</dbReference>
<evidence type="ECO:0000256" key="4">
    <source>
        <dbReference type="ARBA" id="ARBA00022771"/>
    </source>
</evidence>
<evidence type="ECO:0000256" key="3">
    <source>
        <dbReference type="ARBA" id="ARBA00022737"/>
    </source>
</evidence>
<evidence type="ECO:0000256" key="8">
    <source>
        <dbReference type="SAM" id="MobiDB-lite"/>
    </source>
</evidence>
<dbReference type="EMBL" id="GL882883">
    <property type="protein sequence ID" value="EGF81084.1"/>
    <property type="molecule type" value="Genomic_DNA"/>
</dbReference>
<feature type="compositionally biased region" description="Polar residues" evidence="8">
    <location>
        <begin position="190"/>
        <end position="203"/>
    </location>
</feature>
<evidence type="ECO:0000256" key="2">
    <source>
        <dbReference type="ARBA" id="ARBA00022723"/>
    </source>
</evidence>
<keyword evidence="11" id="KW-1185">Reference proteome</keyword>
<gene>
    <name evidence="10" type="ORF">BATDEDRAFT_88145</name>
</gene>
<proteinExistence type="predicted"/>
<feature type="compositionally biased region" description="Polar residues" evidence="8">
    <location>
        <begin position="70"/>
        <end position="88"/>
    </location>
</feature>
<comment type="subcellular location">
    <subcellularLocation>
        <location evidence="1">Nucleus</location>
    </subcellularLocation>
</comment>
<dbReference type="InParanoid" id="F4P2B4"/>
<name>F4P2B4_BATDJ</name>
<keyword evidence="4" id="KW-0863">Zinc-finger</keyword>
<dbReference type="PANTHER" id="PTHR24391">
    <property type="entry name" value="HISTONE H4 TRANSCRIPTION FACTOR-RELATED"/>
    <property type="match status" value="1"/>
</dbReference>
<dbReference type="HOGENOM" id="CLU_056025_0_0_1"/>
<feature type="signal peptide" evidence="9">
    <location>
        <begin position="1"/>
        <end position="18"/>
    </location>
</feature>
<evidence type="ECO:0000256" key="5">
    <source>
        <dbReference type="ARBA" id="ARBA00022833"/>
    </source>
</evidence>
<dbReference type="GeneID" id="18243042"/>
<evidence type="ECO:0000256" key="6">
    <source>
        <dbReference type="ARBA" id="ARBA00023125"/>
    </source>
</evidence>
<keyword evidence="7" id="KW-0539">Nucleus</keyword>
<protein>
    <submittedName>
        <fullName evidence="10">Uncharacterized protein</fullName>
    </submittedName>
</protein>
<dbReference type="GO" id="GO:0008270">
    <property type="term" value="F:zinc ion binding"/>
    <property type="evidence" value="ECO:0007669"/>
    <property type="project" value="UniProtKB-KW"/>
</dbReference>
<sequence>MKLVDILFVLTAAATANAILIPSDNNGSPQASVTSSQVSGPTDEPSSGTSDDWQSIMDELDLSILDKDQQQPMDESSSGTFNQVSGSINEPIPQIPEDDWQEIMDIIHSKNPNQNQQQPIDELSLGISSQVSGSINEPIPQIPEDDWQEIMDIIHSKKPNQNQQQQNQQDPIDLVDPSTSKQGQKRPMDESSSGTFNQVSGSINEPIPQIPEDDWQEIMDIIHSKKPNQDQQQPIDELSLGISSQVSGSINEPIPQIPDEDWQEIMDIINSSTSNQDQQQPMNEADSASTSSSRMIILNEKYQITFDRLRKRLELSKEIRNKKRQEYHKFMTFGYRKWSALAMGKEIHGSKYNPEDEIRLKQEYVAVRNRVASVRKELKKFTERHGLEFDEPDSD</sequence>
<feature type="compositionally biased region" description="Low complexity" evidence="8">
    <location>
        <begin position="160"/>
        <end position="169"/>
    </location>
</feature>
<reference evidence="10 11" key="1">
    <citation type="submission" date="2009-12" db="EMBL/GenBank/DDBJ databases">
        <title>The draft genome of Batrachochytrium dendrobatidis.</title>
        <authorList>
            <consortium name="US DOE Joint Genome Institute (JGI-PGF)"/>
            <person name="Kuo A."/>
            <person name="Salamov A."/>
            <person name="Schmutz J."/>
            <person name="Lucas S."/>
            <person name="Pitluck S."/>
            <person name="Rosenblum E."/>
            <person name="Stajich J."/>
            <person name="Eisen M."/>
            <person name="Grigoriev I.V."/>
        </authorList>
    </citation>
    <scope>NUCLEOTIDE SEQUENCE [LARGE SCALE GENOMIC DNA]</scope>
    <source>
        <strain evidence="11">JAM81 / FGSC 10211</strain>
    </source>
</reference>
<organism evidence="10 11">
    <name type="scientific">Batrachochytrium dendrobatidis (strain JAM81 / FGSC 10211)</name>
    <name type="common">Frog chytrid fungus</name>
    <dbReference type="NCBI Taxonomy" id="684364"/>
    <lineage>
        <taxon>Eukaryota</taxon>
        <taxon>Fungi</taxon>
        <taxon>Fungi incertae sedis</taxon>
        <taxon>Chytridiomycota</taxon>
        <taxon>Chytridiomycota incertae sedis</taxon>
        <taxon>Chytridiomycetes</taxon>
        <taxon>Rhizophydiales</taxon>
        <taxon>Rhizophydiales incertae sedis</taxon>
        <taxon>Batrachochytrium</taxon>
    </lineage>
</organism>
<dbReference type="InterPro" id="IPR051574">
    <property type="entry name" value="ZnF_E-box_Homeobox"/>
</dbReference>
<keyword evidence="9" id="KW-0732">Signal</keyword>
<feature type="chain" id="PRO_5003312559" evidence="9">
    <location>
        <begin position="19"/>
        <end position="395"/>
    </location>
</feature>